<evidence type="ECO:0000313" key="3">
    <source>
        <dbReference type="Proteomes" id="UP000542674"/>
    </source>
</evidence>
<dbReference type="EMBL" id="JACHJS010000001">
    <property type="protein sequence ID" value="MBB4966616.1"/>
    <property type="molecule type" value="Genomic_DNA"/>
</dbReference>
<keyword evidence="3" id="KW-1185">Reference proteome</keyword>
<evidence type="ECO:0000256" key="1">
    <source>
        <dbReference type="SAM" id="SignalP"/>
    </source>
</evidence>
<feature type="chain" id="PRO_5039540851" evidence="1">
    <location>
        <begin position="17"/>
        <end position="389"/>
    </location>
</feature>
<dbReference type="AlphaFoldDB" id="A0A7W7WX00"/>
<sequence>MRRLSLRVVAAPVVLAVVLTGCGTTVEGRGVASAPAVTTTVPPTTTTSSVAPTTTTTAVTTTVPAAPPDRPGNPAGTAAVPAQAAAVDTSRPTTVIGDGTPAGCTSEAVVAAVAKGGVITFSCGPAPVRIALTATAKVRNDAPDVVLDGGGRVTLTGSGQRRVLYLNTCDQAQVVTTSHCQQQDEPSLTVQNIAIADGNSSGDTTEGGGGGGLFAHGGRLRIVNARFTGNRCDKVGPDLGGGAVRVLGQSNPVYVVGSTFSDGSCSNGGALSGLGVSFVVLNSVLDGNTAVGTGANPARDGTPGGGSGGAIYTDGNKFDVRIAGSVVEGNTANEGGGAVFFVSNDRSGTLSVEGSTLNRNTSKGFETEGFPGIFFLGAAEPKVANSTIR</sequence>
<keyword evidence="1" id="KW-0732">Signal</keyword>
<protein>
    <submittedName>
        <fullName evidence="2">Putative small secreted protein</fullName>
    </submittedName>
</protein>
<gene>
    <name evidence="2" type="ORF">F4559_003975</name>
</gene>
<dbReference type="RefSeq" id="WP_184670724.1">
    <property type="nucleotide sequence ID" value="NZ_BAABAI010000022.1"/>
</dbReference>
<reference evidence="2 3" key="1">
    <citation type="submission" date="2020-08" db="EMBL/GenBank/DDBJ databases">
        <title>Sequencing the genomes of 1000 actinobacteria strains.</title>
        <authorList>
            <person name="Klenk H.-P."/>
        </authorList>
    </citation>
    <scope>NUCLEOTIDE SEQUENCE [LARGE SCALE GENOMIC DNA]</scope>
    <source>
        <strain evidence="2 3">DSM 45084</strain>
    </source>
</reference>
<dbReference type="PROSITE" id="PS51257">
    <property type="entry name" value="PROKAR_LIPOPROTEIN"/>
    <property type="match status" value="1"/>
</dbReference>
<dbReference type="InterPro" id="IPR011050">
    <property type="entry name" value="Pectin_lyase_fold/virulence"/>
</dbReference>
<proteinExistence type="predicted"/>
<dbReference type="Proteomes" id="UP000542674">
    <property type="component" value="Unassembled WGS sequence"/>
</dbReference>
<feature type="signal peptide" evidence="1">
    <location>
        <begin position="1"/>
        <end position="16"/>
    </location>
</feature>
<dbReference type="SUPFAM" id="SSF51126">
    <property type="entry name" value="Pectin lyase-like"/>
    <property type="match status" value="1"/>
</dbReference>
<accession>A0A7W7WX00</accession>
<evidence type="ECO:0000313" key="2">
    <source>
        <dbReference type="EMBL" id="MBB4966616.1"/>
    </source>
</evidence>
<name>A0A7W7WX00_9PSEU</name>
<organism evidence="2 3">
    <name type="scientific">Saccharothrix violaceirubra</name>
    <dbReference type="NCBI Taxonomy" id="413306"/>
    <lineage>
        <taxon>Bacteria</taxon>
        <taxon>Bacillati</taxon>
        <taxon>Actinomycetota</taxon>
        <taxon>Actinomycetes</taxon>
        <taxon>Pseudonocardiales</taxon>
        <taxon>Pseudonocardiaceae</taxon>
        <taxon>Saccharothrix</taxon>
    </lineage>
</organism>
<comment type="caution">
    <text evidence="2">The sequence shown here is derived from an EMBL/GenBank/DDBJ whole genome shotgun (WGS) entry which is preliminary data.</text>
</comment>